<dbReference type="GO" id="GO:0015074">
    <property type="term" value="P:DNA integration"/>
    <property type="evidence" value="ECO:0007669"/>
    <property type="project" value="InterPro"/>
</dbReference>
<evidence type="ECO:0000259" key="2">
    <source>
        <dbReference type="Pfam" id="PF13683"/>
    </source>
</evidence>
<dbReference type="PANTHER" id="PTHR47515">
    <property type="entry name" value="LOW CALCIUM RESPONSE LOCUS PROTEIN T"/>
    <property type="match status" value="1"/>
</dbReference>
<gene>
    <name evidence="3" type="ORF">FHS21_005963</name>
</gene>
<feature type="domain" description="Integrase catalytic" evidence="2">
    <location>
        <begin position="6"/>
        <end position="63"/>
    </location>
</feature>
<accession>A0A839ULY7</accession>
<protein>
    <submittedName>
        <fullName evidence="3">Transposase InsO family protein</fullName>
    </submittedName>
</protein>
<dbReference type="GO" id="GO:0003676">
    <property type="term" value="F:nucleic acid binding"/>
    <property type="evidence" value="ECO:0007669"/>
    <property type="project" value="InterPro"/>
</dbReference>
<dbReference type="Pfam" id="PF13683">
    <property type="entry name" value="rve_3"/>
    <property type="match status" value="1"/>
</dbReference>
<dbReference type="Proteomes" id="UP000554520">
    <property type="component" value="Unassembled WGS sequence"/>
</dbReference>
<dbReference type="EMBL" id="JACHXN010000034">
    <property type="protein sequence ID" value="MBB3149509.1"/>
    <property type="molecule type" value="Genomic_DNA"/>
</dbReference>
<name>A0A839ULY7_9HYPH</name>
<keyword evidence="4" id="KW-1185">Reference proteome</keyword>
<dbReference type="AlphaFoldDB" id="A0A839ULY7"/>
<evidence type="ECO:0000313" key="4">
    <source>
        <dbReference type="Proteomes" id="UP000554520"/>
    </source>
</evidence>
<dbReference type="InterPro" id="IPR001584">
    <property type="entry name" value="Integrase_cat-core"/>
</dbReference>
<dbReference type="InterPro" id="IPR036397">
    <property type="entry name" value="RNaseH_sf"/>
</dbReference>
<feature type="region of interest" description="Disordered" evidence="1">
    <location>
        <begin position="70"/>
        <end position="92"/>
    </location>
</feature>
<sequence>MPKHMPGSPWENGYCESFNSKLRDELLNGEIFYTLKEAQIVIENWRQHHNTIRPHSSLSYRPPAPEAIAWPAAQKGPASPATPTVAPRPNMH</sequence>
<dbReference type="InterPro" id="IPR012337">
    <property type="entry name" value="RNaseH-like_sf"/>
</dbReference>
<organism evidence="3 4">
    <name type="scientific">Phyllobacterium trifolii</name>
    <dbReference type="NCBI Taxonomy" id="300193"/>
    <lineage>
        <taxon>Bacteria</taxon>
        <taxon>Pseudomonadati</taxon>
        <taxon>Pseudomonadota</taxon>
        <taxon>Alphaproteobacteria</taxon>
        <taxon>Hyphomicrobiales</taxon>
        <taxon>Phyllobacteriaceae</taxon>
        <taxon>Phyllobacterium</taxon>
    </lineage>
</organism>
<dbReference type="Gene3D" id="3.30.420.10">
    <property type="entry name" value="Ribonuclease H-like superfamily/Ribonuclease H"/>
    <property type="match status" value="1"/>
</dbReference>
<dbReference type="PANTHER" id="PTHR47515:SF1">
    <property type="entry name" value="BLR2054 PROTEIN"/>
    <property type="match status" value="1"/>
</dbReference>
<evidence type="ECO:0000313" key="3">
    <source>
        <dbReference type="EMBL" id="MBB3149509.1"/>
    </source>
</evidence>
<reference evidence="3 4" key="1">
    <citation type="submission" date="2020-08" db="EMBL/GenBank/DDBJ databases">
        <title>Genomic Encyclopedia of Type Strains, Phase III (KMG-III): the genomes of soil and plant-associated and newly described type strains.</title>
        <authorList>
            <person name="Whitman W."/>
        </authorList>
    </citation>
    <scope>NUCLEOTIDE SEQUENCE [LARGE SCALE GENOMIC DNA]</scope>
    <source>
        <strain evidence="3 4">CECT 7015</strain>
    </source>
</reference>
<dbReference type="SUPFAM" id="SSF53098">
    <property type="entry name" value="Ribonuclease H-like"/>
    <property type="match status" value="1"/>
</dbReference>
<proteinExistence type="predicted"/>
<comment type="caution">
    <text evidence="3">The sequence shown here is derived from an EMBL/GenBank/DDBJ whole genome shotgun (WGS) entry which is preliminary data.</text>
</comment>
<evidence type="ECO:0000256" key="1">
    <source>
        <dbReference type="SAM" id="MobiDB-lite"/>
    </source>
</evidence>